<dbReference type="Pfam" id="PF06993">
    <property type="entry name" value="DUF1304"/>
    <property type="match status" value="1"/>
</dbReference>
<feature type="transmembrane region" description="Helical" evidence="1">
    <location>
        <begin position="56"/>
        <end position="71"/>
    </location>
</feature>
<keyword evidence="1" id="KW-0472">Membrane</keyword>
<sequence>MTTFVTVLSLLVAIEFFYILYLETFATTSASTGKVFSMTADELAQPKVQLLFRNQGIYNGLIAVGMLYATFVQRDLLVPLLVYILLVAAYGAFSAGKVALFFKQGGLALLTLLLLLLG</sequence>
<organism evidence="2 3">
    <name type="scientific">Fructobacillus fructosus</name>
    <dbReference type="NCBI Taxonomy" id="1631"/>
    <lineage>
        <taxon>Bacteria</taxon>
        <taxon>Bacillati</taxon>
        <taxon>Bacillota</taxon>
        <taxon>Bacilli</taxon>
        <taxon>Lactobacillales</taxon>
        <taxon>Lactobacillaceae</taxon>
        <taxon>Fructobacillus</taxon>
    </lineage>
</organism>
<proteinExistence type="predicted"/>
<dbReference type="PANTHER" id="PTHR38446:SF1">
    <property type="entry name" value="BLL0914 PROTEIN"/>
    <property type="match status" value="1"/>
</dbReference>
<keyword evidence="1" id="KW-1133">Transmembrane helix</keyword>
<keyword evidence="1" id="KW-0812">Transmembrane</keyword>
<dbReference type="RefSeq" id="WP_187753569.1">
    <property type="nucleotide sequence ID" value="NZ_CAUZLR010000002.1"/>
</dbReference>
<dbReference type="EMBL" id="CAUZLR010000002">
    <property type="protein sequence ID" value="CAK1232190.1"/>
    <property type="molecule type" value="Genomic_DNA"/>
</dbReference>
<feature type="transmembrane region" description="Helical" evidence="1">
    <location>
        <begin position="76"/>
        <end position="93"/>
    </location>
</feature>
<keyword evidence="3" id="KW-1185">Reference proteome</keyword>
<evidence type="ECO:0000256" key="1">
    <source>
        <dbReference type="SAM" id="Phobius"/>
    </source>
</evidence>
<dbReference type="InterPro" id="IPR009732">
    <property type="entry name" value="DUF1304"/>
</dbReference>
<evidence type="ECO:0000313" key="2">
    <source>
        <dbReference type="EMBL" id="CAK1232190.1"/>
    </source>
</evidence>
<feature type="transmembrane region" description="Helical" evidence="1">
    <location>
        <begin position="99"/>
        <end position="117"/>
    </location>
</feature>
<comment type="caution">
    <text evidence="2">The sequence shown here is derived from an EMBL/GenBank/DDBJ whole genome shotgun (WGS) entry which is preliminary data.</text>
</comment>
<dbReference type="PANTHER" id="PTHR38446">
    <property type="entry name" value="BLL0914 PROTEIN"/>
    <property type="match status" value="1"/>
</dbReference>
<protein>
    <submittedName>
        <fullName evidence="2">Uncharacterized membrane protein</fullName>
    </submittedName>
</protein>
<evidence type="ECO:0000313" key="3">
    <source>
        <dbReference type="Proteomes" id="UP001314261"/>
    </source>
</evidence>
<dbReference type="Proteomes" id="UP001314261">
    <property type="component" value="Unassembled WGS sequence"/>
</dbReference>
<gene>
    <name evidence="2" type="ORF">R54839_PPFHFPJH_00487</name>
</gene>
<name>A0ABM9MQ48_9LACO</name>
<accession>A0ABM9MQ48</accession>
<reference evidence="2 3" key="1">
    <citation type="submission" date="2023-10" db="EMBL/GenBank/DDBJ databases">
        <authorList>
            <person name="Botero Cardona J."/>
        </authorList>
    </citation>
    <scope>NUCLEOTIDE SEQUENCE [LARGE SCALE GENOMIC DNA]</scope>
    <source>
        <strain evidence="2 3">R-54839</strain>
    </source>
</reference>